<gene>
    <name evidence="3" type="ORF">HHL10_09960</name>
</gene>
<proteinExistence type="predicted"/>
<evidence type="ECO:0000256" key="1">
    <source>
        <dbReference type="SAM" id="Phobius"/>
    </source>
</evidence>
<keyword evidence="4" id="KW-1185">Reference proteome</keyword>
<evidence type="ECO:0000313" key="3">
    <source>
        <dbReference type="EMBL" id="NML15304.1"/>
    </source>
</evidence>
<keyword evidence="1" id="KW-0812">Transmembrane</keyword>
<dbReference type="RefSeq" id="WP_169160199.1">
    <property type="nucleotide sequence ID" value="NZ_JABBFW010000005.1"/>
</dbReference>
<dbReference type="AlphaFoldDB" id="A0A848F6U6"/>
<dbReference type="InterPro" id="IPR012495">
    <property type="entry name" value="TadE-like_dom"/>
</dbReference>
<sequence length="147" mass="15766">MKHGPVRHQRGTMTVEFGLGSLLLFMALIGAVEVGRLLWTWNAAAEATRLGARLAAVCAMGNNSIKARMRERLPALTDDHITLEYLNPGGVGVSNAVDSRLVRVSLHGYTHQLLVPLPSSLAAIPISPFTTTMPREVLANNQPACSA</sequence>
<accession>A0A848F6U6</accession>
<dbReference type="Pfam" id="PF07811">
    <property type="entry name" value="TadE"/>
    <property type="match status" value="1"/>
</dbReference>
<keyword evidence="1" id="KW-1133">Transmembrane helix</keyword>
<comment type="caution">
    <text evidence="3">The sequence shown here is derived from an EMBL/GenBank/DDBJ whole genome shotgun (WGS) entry which is preliminary data.</text>
</comment>
<protein>
    <submittedName>
        <fullName evidence="3">Pilus assembly protein</fullName>
    </submittedName>
</protein>
<feature type="transmembrane region" description="Helical" evidence="1">
    <location>
        <begin position="20"/>
        <end position="39"/>
    </location>
</feature>
<name>A0A848F6U6_9BURK</name>
<evidence type="ECO:0000313" key="4">
    <source>
        <dbReference type="Proteomes" id="UP000574067"/>
    </source>
</evidence>
<keyword evidence="1" id="KW-0472">Membrane</keyword>
<organism evidence="3 4">
    <name type="scientific">Azohydromonas caseinilytica</name>
    <dbReference type="NCBI Taxonomy" id="2728836"/>
    <lineage>
        <taxon>Bacteria</taxon>
        <taxon>Pseudomonadati</taxon>
        <taxon>Pseudomonadota</taxon>
        <taxon>Betaproteobacteria</taxon>
        <taxon>Burkholderiales</taxon>
        <taxon>Sphaerotilaceae</taxon>
        <taxon>Azohydromonas</taxon>
    </lineage>
</organism>
<dbReference type="Proteomes" id="UP000574067">
    <property type="component" value="Unassembled WGS sequence"/>
</dbReference>
<reference evidence="3 4" key="1">
    <citation type="submission" date="2020-04" db="EMBL/GenBank/DDBJ databases">
        <title>Azohydromonas sp. isolated from soil.</title>
        <authorList>
            <person name="Dahal R.H."/>
        </authorList>
    </citation>
    <scope>NUCLEOTIDE SEQUENCE [LARGE SCALE GENOMIC DNA]</scope>
    <source>
        <strain evidence="3 4">G-1-1-14</strain>
    </source>
</reference>
<evidence type="ECO:0000259" key="2">
    <source>
        <dbReference type="Pfam" id="PF07811"/>
    </source>
</evidence>
<feature type="domain" description="TadE-like" evidence="2">
    <location>
        <begin position="11"/>
        <end position="53"/>
    </location>
</feature>
<dbReference type="EMBL" id="JABBFW010000005">
    <property type="protein sequence ID" value="NML15304.1"/>
    <property type="molecule type" value="Genomic_DNA"/>
</dbReference>